<evidence type="ECO:0000256" key="8">
    <source>
        <dbReference type="PROSITE-ProRule" id="PRU01263"/>
    </source>
</evidence>
<feature type="domain" description="C2H2-type" evidence="9">
    <location>
        <begin position="539"/>
        <end position="566"/>
    </location>
</feature>
<dbReference type="PROSITE" id="PS51915">
    <property type="entry name" value="ZAD"/>
    <property type="match status" value="1"/>
</dbReference>
<keyword evidence="4 7" id="KW-0863">Zinc-finger</keyword>
<dbReference type="SMART" id="SM00355">
    <property type="entry name" value="ZnF_C2H2"/>
    <property type="match status" value="10"/>
</dbReference>
<dbReference type="SUPFAM" id="SSF57667">
    <property type="entry name" value="beta-beta-alpha zinc fingers"/>
    <property type="match status" value="5"/>
</dbReference>
<name>A0A6J0B9R9_NEOLC</name>
<dbReference type="PANTHER" id="PTHR16515:SF66">
    <property type="entry name" value="C2H2-TYPE DOMAIN-CONTAINING PROTEIN"/>
    <property type="match status" value="1"/>
</dbReference>
<dbReference type="AlphaFoldDB" id="A0A6J0B9R9"/>
<feature type="domain" description="C2H2-type" evidence="9">
    <location>
        <begin position="624"/>
        <end position="652"/>
    </location>
</feature>
<dbReference type="GO" id="GO:0005634">
    <property type="term" value="C:nucleus"/>
    <property type="evidence" value="ECO:0007669"/>
    <property type="project" value="UniProtKB-SubCell"/>
</dbReference>
<dbReference type="Pfam" id="PF07776">
    <property type="entry name" value="zf-AD"/>
    <property type="match status" value="1"/>
</dbReference>
<keyword evidence="3" id="KW-0677">Repeat</keyword>
<evidence type="ECO:0000256" key="6">
    <source>
        <dbReference type="ARBA" id="ARBA00023242"/>
    </source>
</evidence>
<protein>
    <submittedName>
        <fullName evidence="12">Zinc finger protein 728-like</fullName>
    </submittedName>
</protein>
<feature type="domain" description="C2H2-type" evidence="9">
    <location>
        <begin position="511"/>
        <end position="538"/>
    </location>
</feature>
<accession>A0A6J0B9R9</accession>
<dbReference type="Pfam" id="PF00096">
    <property type="entry name" value="zf-C2H2"/>
    <property type="match status" value="6"/>
</dbReference>
<dbReference type="Gene3D" id="3.30.160.60">
    <property type="entry name" value="Classic Zinc Finger"/>
    <property type="match status" value="8"/>
</dbReference>
<evidence type="ECO:0000259" key="10">
    <source>
        <dbReference type="PROSITE" id="PS51915"/>
    </source>
</evidence>
<organism evidence="12">
    <name type="scientific">Neodiprion lecontei</name>
    <name type="common">Redheaded pine sawfly</name>
    <dbReference type="NCBI Taxonomy" id="441921"/>
    <lineage>
        <taxon>Eukaryota</taxon>
        <taxon>Metazoa</taxon>
        <taxon>Ecdysozoa</taxon>
        <taxon>Arthropoda</taxon>
        <taxon>Hexapoda</taxon>
        <taxon>Insecta</taxon>
        <taxon>Pterygota</taxon>
        <taxon>Neoptera</taxon>
        <taxon>Endopterygota</taxon>
        <taxon>Hymenoptera</taxon>
        <taxon>Tenthredinoidea</taxon>
        <taxon>Diprionidae</taxon>
        <taxon>Diprioninae</taxon>
        <taxon>Neodiprion</taxon>
    </lineage>
</organism>
<dbReference type="InParanoid" id="A0A6J0B9R9"/>
<feature type="domain" description="C2H2-type" evidence="9">
    <location>
        <begin position="596"/>
        <end position="623"/>
    </location>
</feature>
<dbReference type="GO" id="GO:0048598">
    <property type="term" value="P:embryonic morphogenesis"/>
    <property type="evidence" value="ECO:0007669"/>
    <property type="project" value="UniProtKB-ARBA"/>
</dbReference>
<evidence type="ECO:0000259" key="9">
    <source>
        <dbReference type="PROSITE" id="PS50157"/>
    </source>
</evidence>
<keyword evidence="11" id="KW-1185">Reference proteome</keyword>
<evidence type="ECO:0000313" key="11">
    <source>
        <dbReference type="Proteomes" id="UP000829291"/>
    </source>
</evidence>
<sequence>MRGNNSTENTCRLCLAKVDEKEFIPIFPQKYLNGVSLVMKIMVCVSLTIQEDDLFPKRICTACEESVNTFYAFRETCSQAYFMLIQNYGKAKDLIKESESKLKDDSESSETVEKSLSEENERNLCGGELTGGQQVLLRNDLESQPNPKEKCYFGDQCLEKLPDIENIAKHENFNNDFDLERNIPEHHIMCLDTDQRSVDEIILEGGTNSEIVEKTCNNDIEGSAKEICFKDKSLSIDNATKDATPVEKFTGRETDEDLQTFKESSSTLNEISSTNVNVDADCYQVEEIHQEIRCGKYIEQQIRYKCLRCKNSFSDLDSVTAHYADYCQPNDCQEIEQTSAESNDAEGSTNYLNAFAYLDENFELENEDMPTLESLNNCSVIKDSQCSESKKINGLDGANDEQISIPGREKSIALASSDVCVVKVKEKFREWTSETQLGNSDRERKRRGRCPRKVDHPCSECDRIFASSSLLKRHSSVHSGERPYACEICDRRFAQLGQLNFHKKFHSNPRYRCYICSKPFLRPSDIEKHMRTHTGEKPFDCKICLKSFAQLGALQQHSRIHSGEKPYSCEICGKNFSQKANKTKHVKIHKEGERPHTCDICGRSFSELSEMELHRAGHGGGKPRKCDHCEDSFRKLSELNDHVRRFHTFERQHKCMFCSKEFYSIYNLKQHVMVHTGQKPFACSKCDLRFTQKGNLTKHYERKHSKFVEKGDCHIVVNEKSFDGDNLLFAEASINQVNTIDRLIVEREETIEMNAQAVLRKDFS</sequence>
<reference evidence="12" key="1">
    <citation type="submission" date="2025-08" db="UniProtKB">
        <authorList>
            <consortium name="RefSeq"/>
        </authorList>
    </citation>
    <scope>IDENTIFICATION</scope>
    <source>
        <tissue evidence="12">Thorax and Abdomen</tissue>
    </source>
</reference>
<evidence type="ECO:0000256" key="2">
    <source>
        <dbReference type="ARBA" id="ARBA00022723"/>
    </source>
</evidence>
<dbReference type="OrthoDB" id="7460655at2759"/>
<dbReference type="GO" id="GO:0006355">
    <property type="term" value="P:regulation of DNA-templated transcription"/>
    <property type="evidence" value="ECO:0007669"/>
    <property type="project" value="UniProtKB-ARBA"/>
</dbReference>
<feature type="domain" description="C2H2-type" evidence="9">
    <location>
        <begin position="681"/>
        <end position="705"/>
    </location>
</feature>
<feature type="binding site" evidence="8">
    <location>
        <position position="14"/>
    </location>
    <ligand>
        <name>Zn(2+)</name>
        <dbReference type="ChEBI" id="CHEBI:29105"/>
    </ligand>
</feature>
<feature type="binding site" evidence="8">
    <location>
        <position position="11"/>
    </location>
    <ligand>
        <name>Zn(2+)</name>
        <dbReference type="ChEBI" id="CHEBI:29105"/>
    </ligand>
</feature>
<dbReference type="PANTHER" id="PTHR16515">
    <property type="entry name" value="PR DOMAIN ZINC FINGER PROTEIN"/>
    <property type="match status" value="1"/>
</dbReference>
<evidence type="ECO:0000256" key="4">
    <source>
        <dbReference type="ARBA" id="ARBA00022771"/>
    </source>
</evidence>
<dbReference type="PROSITE" id="PS50157">
    <property type="entry name" value="ZINC_FINGER_C2H2_2"/>
    <property type="match status" value="9"/>
</dbReference>
<feature type="domain" description="ZAD" evidence="10">
    <location>
        <begin position="9"/>
        <end position="87"/>
    </location>
</feature>
<evidence type="ECO:0000256" key="1">
    <source>
        <dbReference type="ARBA" id="ARBA00004123"/>
    </source>
</evidence>
<dbReference type="InterPro" id="IPR050331">
    <property type="entry name" value="Zinc_finger"/>
</dbReference>
<dbReference type="GeneID" id="107217410"/>
<dbReference type="InterPro" id="IPR013087">
    <property type="entry name" value="Znf_C2H2_type"/>
</dbReference>
<evidence type="ECO:0000256" key="7">
    <source>
        <dbReference type="PROSITE-ProRule" id="PRU00042"/>
    </source>
</evidence>
<keyword evidence="2 8" id="KW-0479">Metal-binding</keyword>
<dbReference type="SMART" id="SM00868">
    <property type="entry name" value="zf-AD"/>
    <property type="match status" value="1"/>
</dbReference>
<feature type="domain" description="C2H2-type" evidence="9">
    <location>
        <begin position="484"/>
        <end position="511"/>
    </location>
</feature>
<dbReference type="GO" id="GO:0008270">
    <property type="term" value="F:zinc ion binding"/>
    <property type="evidence" value="ECO:0007669"/>
    <property type="project" value="UniProtKB-UniRule"/>
</dbReference>
<evidence type="ECO:0000256" key="5">
    <source>
        <dbReference type="ARBA" id="ARBA00022833"/>
    </source>
</evidence>
<dbReference type="PROSITE" id="PS00028">
    <property type="entry name" value="ZINC_FINGER_C2H2_1"/>
    <property type="match status" value="9"/>
</dbReference>
<dbReference type="KEGG" id="nlo:107217410"/>
<evidence type="ECO:0000256" key="3">
    <source>
        <dbReference type="ARBA" id="ARBA00022737"/>
    </source>
</evidence>
<dbReference type="InterPro" id="IPR036236">
    <property type="entry name" value="Znf_C2H2_sf"/>
</dbReference>
<feature type="domain" description="C2H2-type" evidence="9">
    <location>
        <begin position="653"/>
        <end position="680"/>
    </location>
</feature>
<dbReference type="GO" id="GO:0003677">
    <property type="term" value="F:DNA binding"/>
    <property type="evidence" value="ECO:0007669"/>
    <property type="project" value="UniProtKB-KW"/>
</dbReference>
<dbReference type="Gene3D" id="3.40.1800.20">
    <property type="match status" value="1"/>
</dbReference>
<keyword evidence="5 8" id="KW-0862">Zinc</keyword>
<dbReference type="InterPro" id="IPR012934">
    <property type="entry name" value="Znf_AD"/>
</dbReference>
<feature type="domain" description="C2H2-type" evidence="9">
    <location>
        <begin position="567"/>
        <end position="595"/>
    </location>
</feature>
<gene>
    <name evidence="12" type="primary">LOC107217410</name>
</gene>
<proteinExistence type="predicted"/>
<feature type="binding site" evidence="8">
    <location>
        <position position="63"/>
    </location>
    <ligand>
        <name>Zn(2+)</name>
        <dbReference type="ChEBI" id="CHEBI:29105"/>
    </ligand>
</feature>
<keyword evidence="6" id="KW-0539">Nucleus</keyword>
<feature type="domain" description="C2H2-type" evidence="9">
    <location>
        <begin position="456"/>
        <end position="483"/>
    </location>
</feature>
<dbReference type="SUPFAM" id="SSF57716">
    <property type="entry name" value="Glucocorticoid receptor-like (DNA-binding domain)"/>
    <property type="match status" value="1"/>
</dbReference>
<dbReference type="RefSeq" id="XP_015510418.2">
    <property type="nucleotide sequence ID" value="XM_015654932.2"/>
</dbReference>
<feature type="binding site" evidence="8">
    <location>
        <position position="60"/>
    </location>
    <ligand>
        <name>Zn(2+)</name>
        <dbReference type="ChEBI" id="CHEBI:29105"/>
    </ligand>
</feature>
<dbReference type="Proteomes" id="UP000829291">
    <property type="component" value="Chromosome 7"/>
</dbReference>
<comment type="subcellular location">
    <subcellularLocation>
        <location evidence="1">Nucleus</location>
    </subcellularLocation>
</comment>
<evidence type="ECO:0000313" key="12">
    <source>
        <dbReference type="RefSeq" id="XP_015510418.2"/>
    </source>
</evidence>